<evidence type="ECO:0000259" key="6">
    <source>
        <dbReference type="PROSITE" id="PS50893"/>
    </source>
</evidence>
<dbReference type="InterPro" id="IPR027417">
    <property type="entry name" value="P-loop_NTPase"/>
</dbReference>
<comment type="caution">
    <text evidence="7">The sequence shown here is derived from an EMBL/GenBank/DDBJ whole genome shotgun (WGS) entry which is preliminary data.</text>
</comment>
<accession>A0A4V3CGK3</accession>
<evidence type="ECO:0000256" key="3">
    <source>
        <dbReference type="ARBA" id="ARBA00022840"/>
    </source>
</evidence>
<dbReference type="Pfam" id="PF00005">
    <property type="entry name" value="ABC_tran"/>
    <property type="match status" value="1"/>
</dbReference>
<dbReference type="PANTHER" id="PTHR42794:SF1">
    <property type="entry name" value="HEMIN IMPORT ATP-BINDING PROTEIN HMUV"/>
    <property type="match status" value="1"/>
</dbReference>
<dbReference type="GO" id="GO:0005524">
    <property type="term" value="F:ATP binding"/>
    <property type="evidence" value="ECO:0007669"/>
    <property type="project" value="UniProtKB-KW"/>
</dbReference>
<dbReference type="RefSeq" id="WP_133503491.1">
    <property type="nucleotide sequence ID" value="NZ_SNXC01000011.1"/>
</dbReference>
<proteinExistence type="predicted"/>
<dbReference type="PROSITE" id="PS50893">
    <property type="entry name" value="ABC_TRANSPORTER_2"/>
    <property type="match status" value="1"/>
</dbReference>
<dbReference type="SMART" id="SM00382">
    <property type="entry name" value="AAA"/>
    <property type="match status" value="1"/>
</dbReference>
<dbReference type="PANTHER" id="PTHR42794">
    <property type="entry name" value="HEMIN IMPORT ATP-BINDING PROTEIN HMUV"/>
    <property type="match status" value="1"/>
</dbReference>
<evidence type="ECO:0000256" key="5">
    <source>
        <dbReference type="ARBA" id="ARBA00037066"/>
    </source>
</evidence>
<dbReference type="NCBIfam" id="NF010068">
    <property type="entry name" value="PRK13548.1"/>
    <property type="match status" value="1"/>
</dbReference>
<dbReference type="InterPro" id="IPR017871">
    <property type="entry name" value="ABC_transporter-like_CS"/>
</dbReference>
<gene>
    <name evidence="7" type="ORF">DFP79_1704</name>
</gene>
<sequence>MIEASSVSLALNNKKILDDISVSITSNEFVAVMGANGAGKSSLLSLLSADQTPNDGSIKLNDIEISEYKKRKLAMLRAVMPQHSTLSFPFKAWEVVAMGRTPFPQYTREKERSIALEMLSLVDAALLSEREFPSMSGGEKQRVQLARVLNQILSSEESERYLFLDECTSSLDPAHQHTVFKLLAKLKSEKLGIIAIVHDINLAAQYCDRVVLLKEGKLFMDRSTAEVLTPNIVKEAYGLNAVSIGHPEGQWNVIAAAVNAVD</sequence>
<evidence type="ECO:0000256" key="4">
    <source>
        <dbReference type="ARBA" id="ARBA00022967"/>
    </source>
</evidence>
<evidence type="ECO:0000256" key="2">
    <source>
        <dbReference type="ARBA" id="ARBA00022741"/>
    </source>
</evidence>
<evidence type="ECO:0000313" key="7">
    <source>
        <dbReference type="EMBL" id="TDO98072.1"/>
    </source>
</evidence>
<keyword evidence="3 7" id="KW-0067">ATP-binding</keyword>
<keyword evidence="4" id="KW-1278">Translocase</keyword>
<dbReference type="GO" id="GO:0016887">
    <property type="term" value="F:ATP hydrolysis activity"/>
    <property type="evidence" value="ECO:0007669"/>
    <property type="project" value="InterPro"/>
</dbReference>
<keyword evidence="8" id="KW-1185">Reference proteome</keyword>
<keyword evidence="1" id="KW-0813">Transport</keyword>
<evidence type="ECO:0000256" key="1">
    <source>
        <dbReference type="ARBA" id="ARBA00022448"/>
    </source>
</evidence>
<feature type="domain" description="ABC transporter" evidence="6">
    <location>
        <begin position="2"/>
        <end position="240"/>
    </location>
</feature>
<dbReference type="OrthoDB" id="6461291at2"/>
<dbReference type="InterPro" id="IPR003439">
    <property type="entry name" value="ABC_transporter-like_ATP-bd"/>
</dbReference>
<dbReference type="CDD" id="cd03214">
    <property type="entry name" value="ABC_Iron-Siderophores_B12_Hemin"/>
    <property type="match status" value="1"/>
</dbReference>
<name>A0A4V3CGK3_9GAMM</name>
<keyword evidence="2" id="KW-0547">Nucleotide-binding</keyword>
<dbReference type="Gene3D" id="3.40.50.300">
    <property type="entry name" value="P-loop containing nucleotide triphosphate hydrolases"/>
    <property type="match status" value="1"/>
</dbReference>
<dbReference type="SUPFAM" id="SSF52540">
    <property type="entry name" value="P-loop containing nucleoside triphosphate hydrolases"/>
    <property type="match status" value="1"/>
</dbReference>
<dbReference type="InterPro" id="IPR003593">
    <property type="entry name" value="AAA+_ATPase"/>
</dbReference>
<dbReference type="EMBL" id="SNXC01000011">
    <property type="protein sequence ID" value="TDO98072.1"/>
    <property type="molecule type" value="Genomic_DNA"/>
</dbReference>
<dbReference type="PROSITE" id="PS00211">
    <property type="entry name" value="ABC_TRANSPORTER_1"/>
    <property type="match status" value="1"/>
</dbReference>
<organism evidence="7 8">
    <name type="scientific">Marinomonas balearica</name>
    <dbReference type="NCBI Taxonomy" id="491947"/>
    <lineage>
        <taxon>Bacteria</taxon>
        <taxon>Pseudomonadati</taxon>
        <taxon>Pseudomonadota</taxon>
        <taxon>Gammaproteobacteria</taxon>
        <taxon>Oceanospirillales</taxon>
        <taxon>Oceanospirillaceae</taxon>
        <taxon>Marinomonas</taxon>
    </lineage>
</organism>
<comment type="function">
    <text evidence="5">Part of the ABC transporter complex HmuTUV involved in hemin import. Responsible for energy coupling to the transport system.</text>
</comment>
<reference evidence="7 8" key="1">
    <citation type="submission" date="2019-03" db="EMBL/GenBank/DDBJ databases">
        <title>Genomic Encyclopedia of Type Strains, Phase III (KMG-III): the genomes of soil and plant-associated and newly described type strains.</title>
        <authorList>
            <person name="Whitman W."/>
        </authorList>
    </citation>
    <scope>NUCLEOTIDE SEQUENCE [LARGE SCALE GENOMIC DNA]</scope>
    <source>
        <strain evidence="7 8">CECT 7378</strain>
    </source>
</reference>
<dbReference type="AlphaFoldDB" id="A0A4V3CGK3"/>
<evidence type="ECO:0000313" key="8">
    <source>
        <dbReference type="Proteomes" id="UP000294656"/>
    </source>
</evidence>
<dbReference type="Proteomes" id="UP000294656">
    <property type="component" value="Unassembled WGS sequence"/>
</dbReference>
<protein>
    <submittedName>
        <fullName evidence="7">Iron complex transport system ATP-binding protein</fullName>
    </submittedName>
</protein>